<keyword evidence="2" id="KW-1185">Reference proteome</keyword>
<accession>A0A1V4HTK8</accession>
<dbReference type="RefSeq" id="WP_079408843.1">
    <property type="nucleotide sequence ID" value="NZ_MBTG01000001.1"/>
</dbReference>
<dbReference type="STRING" id="1469647.BC351_00965"/>
<sequence length="83" mass="10020">MLNNDKFILVQGDDWEGLYLNNEMFDEDHKILREALVGYMNKYKTLDVEFHSLNDEGDAWLQERGNLPNYYNEIPENYFVYTF</sequence>
<proteinExistence type="predicted"/>
<evidence type="ECO:0000313" key="1">
    <source>
        <dbReference type="EMBL" id="OPH61843.1"/>
    </source>
</evidence>
<dbReference type="OrthoDB" id="2628028at2"/>
<gene>
    <name evidence="1" type="ORF">BC351_00965</name>
</gene>
<dbReference type="AlphaFoldDB" id="A0A1V4HTK8"/>
<name>A0A1V4HTK8_9BACL</name>
<evidence type="ECO:0000313" key="2">
    <source>
        <dbReference type="Proteomes" id="UP000190626"/>
    </source>
</evidence>
<organism evidence="1 2">
    <name type="scientific">Paenibacillus ferrarius</name>
    <dbReference type="NCBI Taxonomy" id="1469647"/>
    <lineage>
        <taxon>Bacteria</taxon>
        <taxon>Bacillati</taxon>
        <taxon>Bacillota</taxon>
        <taxon>Bacilli</taxon>
        <taxon>Bacillales</taxon>
        <taxon>Paenibacillaceae</taxon>
        <taxon>Paenibacillus</taxon>
    </lineage>
</organism>
<dbReference type="EMBL" id="MBTG01000001">
    <property type="protein sequence ID" value="OPH61843.1"/>
    <property type="molecule type" value="Genomic_DNA"/>
</dbReference>
<reference evidence="2" key="1">
    <citation type="submission" date="2016-07" db="EMBL/GenBank/DDBJ databases">
        <authorList>
            <person name="Florea S."/>
            <person name="Webb J.S."/>
            <person name="Jaromczyk J."/>
            <person name="Schardl C.L."/>
        </authorList>
    </citation>
    <scope>NUCLEOTIDE SEQUENCE [LARGE SCALE GENOMIC DNA]</scope>
    <source>
        <strain evidence="2">CY1</strain>
    </source>
</reference>
<dbReference type="Proteomes" id="UP000190626">
    <property type="component" value="Unassembled WGS sequence"/>
</dbReference>
<protein>
    <submittedName>
        <fullName evidence="1">Uncharacterized protein</fullName>
    </submittedName>
</protein>
<comment type="caution">
    <text evidence="1">The sequence shown here is derived from an EMBL/GenBank/DDBJ whole genome shotgun (WGS) entry which is preliminary data.</text>
</comment>